<dbReference type="RefSeq" id="WP_169660311.1">
    <property type="nucleotide sequence ID" value="NZ_JABANE010000135.1"/>
</dbReference>
<name>A0A7X9XCS7_9BACT</name>
<dbReference type="EMBL" id="JABANE010000135">
    <property type="protein sequence ID" value="NME72117.1"/>
    <property type="molecule type" value="Genomic_DNA"/>
</dbReference>
<accession>A0A7X9XCS7</accession>
<dbReference type="Proteomes" id="UP000576082">
    <property type="component" value="Unassembled WGS sequence"/>
</dbReference>
<sequence>MENAIKNRIPIHVDLEPNRDEVYSGICLKENNEVFIFICFNDEKKEYDGYAILRSQEIEKYRYWDNEELSDIKNNNYKDFLNKLPLGEMNSFQDCLVKLKEKELIAIFTSDDNDSYYVGNIKNIIDKKVTLRLLSESSEWLDDIEIVIDEITYIGFDTSYEKELIKPHRQ</sequence>
<protein>
    <submittedName>
        <fullName evidence="1">Uncharacterized protein</fullName>
    </submittedName>
</protein>
<organism evidence="1 2">
    <name type="scientific">Flammeovirga aprica JL-4</name>
    <dbReference type="NCBI Taxonomy" id="694437"/>
    <lineage>
        <taxon>Bacteria</taxon>
        <taxon>Pseudomonadati</taxon>
        <taxon>Bacteroidota</taxon>
        <taxon>Cytophagia</taxon>
        <taxon>Cytophagales</taxon>
        <taxon>Flammeovirgaceae</taxon>
        <taxon>Flammeovirga</taxon>
    </lineage>
</organism>
<dbReference type="AlphaFoldDB" id="A0A7X9XCS7"/>
<evidence type="ECO:0000313" key="2">
    <source>
        <dbReference type="Proteomes" id="UP000576082"/>
    </source>
</evidence>
<keyword evidence="2" id="KW-1185">Reference proteome</keyword>
<evidence type="ECO:0000313" key="1">
    <source>
        <dbReference type="EMBL" id="NME72117.1"/>
    </source>
</evidence>
<reference evidence="1 2" key="1">
    <citation type="submission" date="2020-04" db="EMBL/GenBank/DDBJ databases">
        <title>Flammeovirga sp. SR4, a novel species isolated from seawater.</title>
        <authorList>
            <person name="Wang X."/>
        </authorList>
    </citation>
    <scope>NUCLEOTIDE SEQUENCE [LARGE SCALE GENOMIC DNA]</scope>
    <source>
        <strain evidence="1 2">ATCC 23126</strain>
    </source>
</reference>
<comment type="caution">
    <text evidence="1">The sequence shown here is derived from an EMBL/GenBank/DDBJ whole genome shotgun (WGS) entry which is preliminary data.</text>
</comment>
<proteinExistence type="predicted"/>
<gene>
    <name evidence="1" type="ORF">HHU12_29415</name>
</gene>